<keyword evidence="3" id="KW-1185">Reference proteome</keyword>
<dbReference type="GeneID" id="81380117"/>
<organism evidence="2 3">
    <name type="scientific">Penicillium citrinum</name>
    <dbReference type="NCBI Taxonomy" id="5077"/>
    <lineage>
        <taxon>Eukaryota</taxon>
        <taxon>Fungi</taxon>
        <taxon>Dikarya</taxon>
        <taxon>Ascomycota</taxon>
        <taxon>Pezizomycotina</taxon>
        <taxon>Eurotiomycetes</taxon>
        <taxon>Eurotiomycetidae</taxon>
        <taxon>Eurotiales</taxon>
        <taxon>Aspergillaceae</taxon>
        <taxon>Penicillium</taxon>
    </lineage>
</organism>
<feature type="region of interest" description="Disordered" evidence="1">
    <location>
        <begin position="1"/>
        <end position="80"/>
    </location>
</feature>
<accession>A0A9W9P9I2</accession>
<dbReference type="RefSeq" id="XP_056503444.1">
    <property type="nucleotide sequence ID" value="XM_056640950.1"/>
</dbReference>
<evidence type="ECO:0000313" key="3">
    <source>
        <dbReference type="Proteomes" id="UP001147733"/>
    </source>
</evidence>
<dbReference type="Proteomes" id="UP001147733">
    <property type="component" value="Unassembled WGS sequence"/>
</dbReference>
<dbReference type="EMBL" id="JAPQKT010000002">
    <property type="protein sequence ID" value="KAJ5240439.1"/>
    <property type="molecule type" value="Genomic_DNA"/>
</dbReference>
<evidence type="ECO:0000256" key="1">
    <source>
        <dbReference type="SAM" id="MobiDB-lite"/>
    </source>
</evidence>
<sequence>MSKTEENLDAMRGYKSTLNNSNSSDEVKGPDKVQLDQDIGRDQYCKKIDDTGGDQNKDLRKVPAEPEAAQNSPGIANMNKKKAYDELIRMGGETPEEY</sequence>
<evidence type="ECO:0000313" key="2">
    <source>
        <dbReference type="EMBL" id="KAJ5240439.1"/>
    </source>
</evidence>
<gene>
    <name evidence="2" type="ORF">N7469_002030</name>
</gene>
<feature type="compositionally biased region" description="Basic and acidic residues" evidence="1">
    <location>
        <begin position="25"/>
        <end position="64"/>
    </location>
</feature>
<proteinExistence type="predicted"/>
<name>A0A9W9P9I2_PENCI</name>
<dbReference type="AlphaFoldDB" id="A0A9W9P9I2"/>
<comment type="caution">
    <text evidence="2">The sequence shown here is derived from an EMBL/GenBank/DDBJ whole genome shotgun (WGS) entry which is preliminary data.</text>
</comment>
<protein>
    <submittedName>
        <fullName evidence="2">Uncharacterized protein</fullName>
    </submittedName>
</protein>
<dbReference type="OrthoDB" id="5419162at2759"/>
<reference evidence="2" key="1">
    <citation type="submission" date="2022-11" db="EMBL/GenBank/DDBJ databases">
        <authorList>
            <person name="Petersen C."/>
        </authorList>
    </citation>
    <scope>NUCLEOTIDE SEQUENCE</scope>
    <source>
        <strain evidence="2">IBT 23319</strain>
    </source>
</reference>
<reference evidence="2" key="2">
    <citation type="journal article" date="2023" name="IMA Fungus">
        <title>Comparative genomic study of the Penicillium genus elucidates a diverse pangenome and 15 lateral gene transfer events.</title>
        <authorList>
            <person name="Petersen C."/>
            <person name="Sorensen T."/>
            <person name="Nielsen M.R."/>
            <person name="Sondergaard T.E."/>
            <person name="Sorensen J.L."/>
            <person name="Fitzpatrick D.A."/>
            <person name="Frisvad J.C."/>
            <person name="Nielsen K.L."/>
        </authorList>
    </citation>
    <scope>NUCLEOTIDE SEQUENCE</scope>
    <source>
        <strain evidence="2">IBT 23319</strain>
    </source>
</reference>